<evidence type="ECO:0000256" key="1">
    <source>
        <dbReference type="SAM" id="MobiDB-lite"/>
    </source>
</evidence>
<accession>A0ABR6D0Z6</accession>
<protein>
    <submittedName>
        <fullName evidence="2">Uncharacterized protein</fullName>
    </submittedName>
</protein>
<sequence length="68" mass="7655">MSIRYPLGYVENERRVYPQGYARERVSPGGDGKGRHGRETSPGGVSQMIPLRIGRQNGRNVWLTRRGA</sequence>
<proteinExistence type="predicted"/>
<dbReference type="Proteomes" id="UP000572670">
    <property type="component" value="Unassembled WGS sequence"/>
</dbReference>
<organism evidence="2 3">
    <name type="scientific">Micrococcus yunnanensis</name>
    <dbReference type="NCBI Taxonomy" id="566027"/>
    <lineage>
        <taxon>Bacteria</taxon>
        <taxon>Bacillati</taxon>
        <taxon>Actinomycetota</taxon>
        <taxon>Actinomycetes</taxon>
        <taxon>Micrococcales</taxon>
        <taxon>Micrococcaceae</taxon>
        <taxon>Micrococcus</taxon>
    </lineage>
</organism>
<feature type="region of interest" description="Disordered" evidence="1">
    <location>
        <begin position="21"/>
        <end position="47"/>
    </location>
</feature>
<evidence type="ECO:0000313" key="2">
    <source>
        <dbReference type="EMBL" id="MBA9059789.1"/>
    </source>
</evidence>
<keyword evidence="3" id="KW-1185">Reference proteome</keyword>
<dbReference type="EMBL" id="JACJIK010000001">
    <property type="protein sequence ID" value="MBA9059789.1"/>
    <property type="molecule type" value="Genomic_DNA"/>
</dbReference>
<gene>
    <name evidence="2" type="ORF">HDA34_001496</name>
</gene>
<reference evidence="2 3" key="1">
    <citation type="submission" date="2020-08" db="EMBL/GenBank/DDBJ databases">
        <title>Sequencing the genomes of 1000 actinobacteria strains.</title>
        <authorList>
            <person name="Klenk H.-P."/>
        </authorList>
    </citation>
    <scope>NUCLEOTIDE SEQUENCE [LARGE SCALE GENOMIC DNA]</scope>
    <source>
        <strain evidence="2 3">DSM 21948</strain>
    </source>
</reference>
<name>A0ABR6D0Z6_9MICC</name>
<comment type="caution">
    <text evidence="2">The sequence shown here is derived from an EMBL/GenBank/DDBJ whole genome shotgun (WGS) entry which is preliminary data.</text>
</comment>
<evidence type="ECO:0000313" key="3">
    <source>
        <dbReference type="Proteomes" id="UP000572670"/>
    </source>
</evidence>
<feature type="compositionally biased region" description="Basic and acidic residues" evidence="1">
    <location>
        <begin position="21"/>
        <end position="39"/>
    </location>
</feature>